<feature type="transmembrane region" description="Helical" evidence="2">
    <location>
        <begin position="165"/>
        <end position="185"/>
    </location>
</feature>
<keyword evidence="2" id="KW-0472">Membrane</keyword>
<name>A0A0K1EAL9_CHOCO</name>
<dbReference type="KEGG" id="ccro:CMC5_020630"/>
<accession>A0A0K1EAL9</accession>
<feature type="transmembrane region" description="Helical" evidence="2">
    <location>
        <begin position="265"/>
        <end position="283"/>
    </location>
</feature>
<feature type="region of interest" description="Disordered" evidence="1">
    <location>
        <begin position="1"/>
        <end position="146"/>
    </location>
</feature>
<dbReference type="STRING" id="52.CMC5_020630"/>
<evidence type="ECO:0000313" key="5">
    <source>
        <dbReference type="EMBL" id="AKT37920.1"/>
    </source>
</evidence>
<gene>
    <name evidence="5" type="ORF">CMC5_020630</name>
</gene>
<dbReference type="Pfam" id="PF19346">
    <property type="entry name" value="DUF5924"/>
    <property type="match status" value="1"/>
</dbReference>
<feature type="compositionally biased region" description="Basic and acidic residues" evidence="1">
    <location>
        <begin position="111"/>
        <end position="120"/>
    </location>
</feature>
<keyword evidence="2" id="KW-0812">Transmembrane</keyword>
<feature type="transmembrane region" description="Helical" evidence="2">
    <location>
        <begin position="233"/>
        <end position="253"/>
    </location>
</feature>
<evidence type="ECO:0000259" key="4">
    <source>
        <dbReference type="Pfam" id="PF19346"/>
    </source>
</evidence>
<dbReference type="OrthoDB" id="5486136at2"/>
<organism evidence="5 6">
    <name type="scientific">Chondromyces crocatus</name>
    <dbReference type="NCBI Taxonomy" id="52"/>
    <lineage>
        <taxon>Bacteria</taxon>
        <taxon>Pseudomonadati</taxon>
        <taxon>Myxococcota</taxon>
        <taxon>Polyangia</taxon>
        <taxon>Polyangiales</taxon>
        <taxon>Polyangiaceae</taxon>
        <taxon>Chondromyces</taxon>
    </lineage>
</organism>
<sequence length="492" mass="53965">MSEHEPRRRAQSSWDPPTVVYQPDGELADPAAIRQALRRPQASDPSLPAPDPNSHASTEADLQRAPGPLDPGSAAPRPAPDVGHDDPTQLMPGNRDGQEDPTRYMPPRAGSRQDFHDDPTRMASPRMPQGSHPNSQPVVDEDDEDAPKGFKANAQWLLKKHANKLWWLHTAYALGLGAFVVSYAQKGFERARWLAVTVGIAWLVVVLFFRLFGSGARQDFATAWRTARLRFLVMTYVLKNLYQGMLFFLLPFYWKSATLDAPNRWFVLLLGGCAVLSTLDLVFDRVLMRWKILASIFYGVTLFACLNLVIPALLPNTRTLFTLLWAAGIAVLGFTMLHLPLGALRSPGGVALLLTALVGGTGLAYGTRAIIPPVPMHLSSAAVGPLTLPDGRLAMEVKTLHASVIEKLLAVTDVAMPGGKGDKLHHVWRLNGEEIYRAPEETSAVQGPEATVRLQSSLTGRQLPERLKGHWAVDVETEDGQLVGRVSFDVTE</sequence>
<dbReference type="Proteomes" id="UP000067626">
    <property type="component" value="Chromosome"/>
</dbReference>
<dbReference type="EMBL" id="CP012159">
    <property type="protein sequence ID" value="AKT37920.1"/>
    <property type="molecule type" value="Genomic_DNA"/>
</dbReference>
<evidence type="ECO:0008006" key="7">
    <source>
        <dbReference type="Google" id="ProtNLM"/>
    </source>
</evidence>
<feature type="transmembrane region" description="Helical" evidence="2">
    <location>
        <begin position="320"/>
        <end position="339"/>
    </location>
</feature>
<proteinExistence type="predicted"/>
<dbReference type="Pfam" id="PF11141">
    <property type="entry name" value="DUF2914"/>
    <property type="match status" value="1"/>
</dbReference>
<keyword evidence="6" id="KW-1185">Reference proteome</keyword>
<reference evidence="5 6" key="1">
    <citation type="submission" date="2015-07" db="EMBL/GenBank/DDBJ databases">
        <title>Genome analysis of myxobacterium Chondromyces crocatus Cm c5 reveals a high potential for natural compound synthesis and the genetic basis for the loss of fruiting body formation.</title>
        <authorList>
            <person name="Zaburannyi N."/>
            <person name="Bunk B."/>
            <person name="Maier J."/>
            <person name="Overmann J."/>
            <person name="Mueller R."/>
        </authorList>
    </citation>
    <scope>NUCLEOTIDE SEQUENCE [LARGE SCALE GENOMIC DNA]</scope>
    <source>
        <strain evidence="5 6">Cm c5</strain>
    </source>
</reference>
<evidence type="ECO:0000259" key="3">
    <source>
        <dbReference type="Pfam" id="PF11141"/>
    </source>
</evidence>
<evidence type="ECO:0000313" key="6">
    <source>
        <dbReference type="Proteomes" id="UP000067626"/>
    </source>
</evidence>
<evidence type="ECO:0000256" key="2">
    <source>
        <dbReference type="SAM" id="Phobius"/>
    </source>
</evidence>
<protein>
    <recommendedName>
        <fullName evidence="7">DUF2914 domain-containing protein</fullName>
    </recommendedName>
</protein>
<dbReference type="RefSeq" id="WP_082362368.1">
    <property type="nucleotide sequence ID" value="NZ_CP012159.1"/>
</dbReference>
<feature type="domain" description="DUF5924" evidence="4">
    <location>
        <begin position="166"/>
        <end position="384"/>
    </location>
</feature>
<feature type="transmembrane region" description="Helical" evidence="2">
    <location>
        <begin position="351"/>
        <end position="371"/>
    </location>
</feature>
<keyword evidence="2" id="KW-1133">Transmembrane helix</keyword>
<evidence type="ECO:0000256" key="1">
    <source>
        <dbReference type="SAM" id="MobiDB-lite"/>
    </source>
</evidence>
<dbReference type="InterPro" id="IPR022606">
    <property type="entry name" value="DUF2914"/>
</dbReference>
<feature type="transmembrane region" description="Helical" evidence="2">
    <location>
        <begin position="295"/>
        <end position="314"/>
    </location>
</feature>
<dbReference type="AlphaFoldDB" id="A0A0K1EAL9"/>
<feature type="domain" description="DUF2914" evidence="3">
    <location>
        <begin position="423"/>
        <end position="490"/>
    </location>
</feature>
<feature type="transmembrane region" description="Helical" evidence="2">
    <location>
        <begin position="191"/>
        <end position="212"/>
    </location>
</feature>
<dbReference type="InterPro" id="IPR045968">
    <property type="entry name" value="DUF5924"/>
</dbReference>